<dbReference type="PANTHER" id="PTHR13437:SF2">
    <property type="entry name" value="NUCLEOPORIN P58_P45"/>
    <property type="match status" value="1"/>
</dbReference>
<dbReference type="GO" id="GO:0015031">
    <property type="term" value="P:protein transport"/>
    <property type="evidence" value="ECO:0007669"/>
    <property type="project" value="UniProtKB-KW"/>
</dbReference>
<keyword evidence="3" id="KW-0509">mRNA transport</keyword>
<name>A0A090X8U7_IXORI</name>
<evidence type="ECO:0000256" key="3">
    <source>
        <dbReference type="ARBA" id="ARBA00022816"/>
    </source>
</evidence>
<evidence type="ECO:0000256" key="4">
    <source>
        <dbReference type="ARBA" id="ARBA00022927"/>
    </source>
</evidence>
<evidence type="ECO:0000256" key="6">
    <source>
        <dbReference type="ARBA" id="ARBA00023132"/>
    </source>
</evidence>
<comment type="subcellular location">
    <subcellularLocation>
        <location evidence="1">Nucleus</location>
        <location evidence="1">Nuclear pore complex</location>
    </subcellularLocation>
</comment>
<keyword evidence="7" id="KW-0539">Nucleus</keyword>
<dbReference type="PANTHER" id="PTHR13437">
    <property type="entry name" value="NUCLEOPORIN P58/P45 NUCLEOPORIN-LIKE PROTEIN 1"/>
    <property type="match status" value="1"/>
</dbReference>
<reference evidence="10" key="1">
    <citation type="journal article" date="2015" name="PLoS Negl. Trop. Dis.">
        <title>Deep Sequencing Analysis of the Ixodes ricinus Haemocytome.</title>
        <authorList>
            <person name="Kotsyfakis M."/>
            <person name="Kopacek P."/>
            <person name="Franta Z."/>
            <person name="Pedra J.H."/>
            <person name="Ribeiro J.M."/>
        </authorList>
    </citation>
    <scope>NUCLEOTIDE SEQUENCE</scope>
</reference>
<keyword evidence="6" id="KW-0906">Nuclear pore complex</keyword>
<dbReference type="GO" id="GO:0017056">
    <property type="term" value="F:structural constituent of nuclear pore"/>
    <property type="evidence" value="ECO:0007669"/>
    <property type="project" value="InterPro"/>
</dbReference>
<dbReference type="GO" id="GO:0008139">
    <property type="term" value="F:nuclear localization sequence binding"/>
    <property type="evidence" value="ECO:0007669"/>
    <property type="project" value="InterPro"/>
</dbReference>
<evidence type="ECO:0000313" key="10">
    <source>
        <dbReference type="EMBL" id="JAC92976.1"/>
    </source>
</evidence>
<evidence type="ECO:0000256" key="8">
    <source>
        <dbReference type="SAM" id="Coils"/>
    </source>
</evidence>
<keyword evidence="5" id="KW-0811">Translocation</keyword>
<keyword evidence="8" id="KW-0175">Coiled coil</keyword>
<dbReference type="EMBL" id="GBIH01001734">
    <property type="protein sequence ID" value="JAC92976.1"/>
    <property type="molecule type" value="mRNA"/>
</dbReference>
<organism evidence="10">
    <name type="scientific">Ixodes ricinus</name>
    <name type="common">Common tick</name>
    <name type="synonym">Acarus ricinus</name>
    <dbReference type="NCBI Taxonomy" id="34613"/>
    <lineage>
        <taxon>Eukaryota</taxon>
        <taxon>Metazoa</taxon>
        <taxon>Ecdysozoa</taxon>
        <taxon>Arthropoda</taxon>
        <taxon>Chelicerata</taxon>
        <taxon>Arachnida</taxon>
        <taxon>Acari</taxon>
        <taxon>Parasitiformes</taxon>
        <taxon>Ixodida</taxon>
        <taxon>Ixodoidea</taxon>
        <taxon>Ixodidae</taxon>
        <taxon>Ixodinae</taxon>
        <taxon>Ixodes</taxon>
    </lineage>
</organism>
<keyword evidence="2" id="KW-0813">Transport</keyword>
<dbReference type="Gene3D" id="6.10.140.1350">
    <property type="match status" value="1"/>
</dbReference>
<accession>A0A090X8U7</accession>
<keyword evidence="4" id="KW-0653">Protein transport</keyword>
<sequence>MPVATTAAAVSSAVTLGTSTAMPFGSTPAVSTGFGGFGVAPQATTTAATTAAVTQSAPSLPIAFGSATTTAAVTTGTATTTVAAVTTTAAASLFGSLSATSAPTTAATTVPSFAGFGATTTTPLATVASTASATTTATTTTATTTSATSLFGGIPFKTGAPGLPGFGQTTTTTSTGLSLGSLSATSATGFGQTTTASVSAPATSTTTGLGGVDILPASSLPGSAATGKSDKAVKEACLPNEISQTVDAFKKYVTEQKEIREEISRVSSRTIAKVQEETGALRQLLSAVESGVQRNGVSVERLKRETSEDLKHAEIAHHTKETPVALQYENTAPTLYFQKLVTSFGQQMKLYKQQIEELEQHFASLSSTSVLTPEDLITMVNKLHQTFTFLAAQLYSLHEAVQKRKEELLSLSSSGPGGFSLELREKQNSPSNSNISMAWGPTPFSSQRSDAALAMASALARAGQPTAIGGGILGSLGGQPGLTSTGGLVSSGLFGGQATTGTSSLFASASPFKSLGGDSFGSSTTGQTFQLQRPPPGNKRGKK</sequence>
<proteinExistence type="evidence at transcript level"/>
<dbReference type="GO" id="GO:0005643">
    <property type="term" value="C:nuclear pore"/>
    <property type="evidence" value="ECO:0007669"/>
    <property type="project" value="UniProtKB-SubCell"/>
</dbReference>
<dbReference type="GO" id="GO:0051028">
    <property type="term" value="P:mRNA transport"/>
    <property type="evidence" value="ECO:0007669"/>
    <property type="project" value="UniProtKB-KW"/>
</dbReference>
<evidence type="ECO:0000256" key="1">
    <source>
        <dbReference type="ARBA" id="ARBA00004567"/>
    </source>
</evidence>
<dbReference type="InterPro" id="IPR024882">
    <property type="entry name" value="NUP58/p45/49"/>
</dbReference>
<evidence type="ECO:0000256" key="9">
    <source>
        <dbReference type="SAM" id="MobiDB-lite"/>
    </source>
</evidence>
<evidence type="ECO:0000256" key="2">
    <source>
        <dbReference type="ARBA" id="ARBA00022448"/>
    </source>
</evidence>
<feature type="region of interest" description="Disordered" evidence="9">
    <location>
        <begin position="516"/>
        <end position="543"/>
    </location>
</feature>
<feature type="coiled-coil region" evidence="8">
    <location>
        <begin position="341"/>
        <end position="368"/>
    </location>
</feature>
<evidence type="ECO:0000256" key="5">
    <source>
        <dbReference type="ARBA" id="ARBA00023010"/>
    </source>
</evidence>
<dbReference type="Pfam" id="PF15967">
    <property type="entry name" value="Nucleoporin_FG2"/>
    <property type="match status" value="1"/>
</dbReference>
<dbReference type="AlphaFoldDB" id="A0A090X8U7"/>
<feature type="compositionally biased region" description="Polar residues" evidence="9">
    <location>
        <begin position="520"/>
        <end position="531"/>
    </location>
</feature>
<protein>
    <submittedName>
        <fullName evidence="10">Putative nucleoporin</fullName>
    </submittedName>
</protein>
<evidence type="ECO:0000256" key="7">
    <source>
        <dbReference type="ARBA" id="ARBA00023242"/>
    </source>
</evidence>